<dbReference type="Pfam" id="PF08812">
    <property type="entry name" value="YtxC"/>
    <property type="match status" value="1"/>
</dbReference>
<proteinExistence type="predicted"/>
<gene>
    <name evidence="1" type="ORF">MJA45_21615</name>
</gene>
<dbReference type="Proteomes" id="UP001305702">
    <property type="component" value="Chromosome"/>
</dbReference>
<dbReference type="KEGG" id="paun:MJA45_21615"/>
<protein>
    <submittedName>
        <fullName evidence="1">Sporulation protein YtxC</fullName>
    </submittedName>
</protein>
<name>A0AA96RDV7_9BACL</name>
<dbReference type="EMBL" id="CP130318">
    <property type="protein sequence ID" value="WNQ10197.1"/>
    <property type="molecule type" value="Genomic_DNA"/>
</dbReference>
<sequence>MKSITIVQMAGSYDAADRLYERLEEQAKAEASGFSVIRRPYSRYRELVCFQPEGLTWPQGDKRKIIKAVSSSLAKYIVQEKEDGLLRTMLTRLYKYKEADEHERIVAYCREIPDFQPEPAKGKAEAVTRREKALAAELEKHMKKNPDFNLDGLLLFRLPEYREELQEMLEYAVDEYMMDKQYQEFISLLKYFVFIQQAKIMSVHLVHTEGNEFTLYNEEMEPIQADLEDSGITIETPDREFNFEDLIVSTLITVAPRSILIHTLNPDFQVIQTILQIFDEKAKVCDQCAAGKSCLDNRPVKSGKLSP</sequence>
<organism evidence="1 2">
    <name type="scientific">Paenibacillus aurantius</name>
    <dbReference type="NCBI Taxonomy" id="2918900"/>
    <lineage>
        <taxon>Bacteria</taxon>
        <taxon>Bacillati</taxon>
        <taxon>Bacillota</taxon>
        <taxon>Bacilli</taxon>
        <taxon>Bacillales</taxon>
        <taxon>Paenibacillaceae</taxon>
        <taxon>Paenibacillus</taxon>
    </lineage>
</organism>
<keyword evidence="2" id="KW-1185">Reference proteome</keyword>
<dbReference type="RefSeq" id="WP_315603971.1">
    <property type="nucleotide sequence ID" value="NZ_CP130318.1"/>
</dbReference>
<accession>A0AA96RDV7</accession>
<evidence type="ECO:0000313" key="1">
    <source>
        <dbReference type="EMBL" id="WNQ10197.1"/>
    </source>
</evidence>
<dbReference type="AlphaFoldDB" id="A0AA96RDV7"/>
<reference evidence="1 2" key="1">
    <citation type="submission" date="2022-02" db="EMBL/GenBank/DDBJ databases">
        <title>Paenibacillus sp. MBLB1776 Whole Genome Shotgun Sequencing.</title>
        <authorList>
            <person name="Hwang C.Y."/>
            <person name="Cho E.-S."/>
            <person name="Seo M.-J."/>
        </authorList>
    </citation>
    <scope>NUCLEOTIDE SEQUENCE [LARGE SCALE GENOMIC DNA]</scope>
    <source>
        <strain evidence="1 2">MBLB1776</strain>
    </source>
</reference>
<evidence type="ECO:0000313" key="2">
    <source>
        <dbReference type="Proteomes" id="UP001305702"/>
    </source>
</evidence>
<dbReference type="InterPro" id="IPR014199">
    <property type="entry name" value="Spore_YtxC"/>
</dbReference>